<dbReference type="EMBL" id="PIPJ01000005">
    <property type="protein sequence ID" value="RUO20446.1"/>
    <property type="molecule type" value="Genomic_DNA"/>
</dbReference>
<dbReference type="Pfam" id="PF00348">
    <property type="entry name" value="polyprenyl_synt"/>
    <property type="match status" value="2"/>
</dbReference>
<dbReference type="Proteomes" id="UP000288395">
    <property type="component" value="Unassembled WGS sequence"/>
</dbReference>
<dbReference type="AlphaFoldDB" id="A0A432VV80"/>
<evidence type="ECO:0000256" key="5">
    <source>
        <dbReference type="ARBA" id="ARBA00022842"/>
    </source>
</evidence>
<evidence type="ECO:0000256" key="6">
    <source>
        <dbReference type="ARBA" id="ARBA00023229"/>
    </source>
</evidence>
<dbReference type="RefSeq" id="WP_126767424.1">
    <property type="nucleotide sequence ID" value="NZ_PIPJ01000005.1"/>
</dbReference>
<dbReference type="PANTHER" id="PTHR43281:SF1">
    <property type="entry name" value="FARNESYL DIPHOSPHATE SYNTHASE"/>
    <property type="match status" value="1"/>
</dbReference>
<comment type="caution">
    <text evidence="8">The sequence shown here is derived from an EMBL/GenBank/DDBJ whole genome shotgun (WGS) entry which is preliminary data.</text>
</comment>
<dbReference type="FunFam" id="1.10.600.10:FF:000001">
    <property type="entry name" value="Geranylgeranyl diphosphate synthase"/>
    <property type="match status" value="1"/>
</dbReference>
<dbReference type="Gene3D" id="1.10.600.10">
    <property type="entry name" value="Farnesyl Diphosphate Synthase"/>
    <property type="match status" value="1"/>
</dbReference>
<evidence type="ECO:0000313" key="9">
    <source>
        <dbReference type="Proteomes" id="UP000288395"/>
    </source>
</evidence>
<proteinExistence type="inferred from homology"/>
<protein>
    <submittedName>
        <fullName evidence="8">Geranyl transferase</fullName>
    </submittedName>
</protein>
<evidence type="ECO:0000313" key="8">
    <source>
        <dbReference type="EMBL" id="RUO20446.1"/>
    </source>
</evidence>
<dbReference type="InterPro" id="IPR033749">
    <property type="entry name" value="Polyprenyl_synt_CS"/>
</dbReference>
<evidence type="ECO:0000256" key="7">
    <source>
        <dbReference type="RuleBase" id="RU004466"/>
    </source>
</evidence>
<accession>A0A432VV80</accession>
<evidence type="ECO:0000256" key="2">
    <source>
        <dbReference type="ARBA" id="ARBA00006706"/>
    </source>
</evidence>
<gene>
    <name evidence="8" type="ORF">CWE08_08250</name>
</gene>
<keyword evidence="9" id="KW-1185">Reference proteome</keyword>
<organism evidence="8 9">
    <name type="scientific">Aliidiomarina iranensis</name>
    <dbReference type="NCBI Taxonomy" id="1434071"/>
    <lineage>
        <taxon>Bacteria</taxon>
        <taxon>Pseudomonadati</taxon>
        <taxon>Pseudomonadota</taxon>
        <taxon>Gammaproteobacteria</taxon>
        <taxon>Alteromonadales</taxon>
        <taxon>Idiomarinaceae</taxon>
        <taxon>Aliidiomarina</taxon>
    </lineage>
</organism>
<dbReference type="PROSITE" id="PS00723">
    <property type="entry name" value="POLYPRENYL_SYNTHASE_1"/>
    <property type="match status" value="1"/>
</dbReference>
<comment type="cofactor">
    <cofactor evidence="1">
        <name>Mg(2+)</name>
        <dbReference type="ChEBI" id="CHEBI:18420"/>
    </cofactor>
</comment>
<evidence type="ECO:0000256" key="1">
    <source>
        <dbReference type="ARBA" id="ARBA00001946"/>
    </source>
</evidence>
<dbReference type="OrthoDB" id="9805316at2"/>
<evidence type="ECO:0000256" key="4">
    <source>
        <dbReference type="ARBA" id="ARBA00022723"/>
    </source>
</evidence>
<keyword evidence="5" id="KW-0460">Magnesium</keyword>
<comment type="similarity">
    <text evidence="2 7">Belongs to the FPP/GGPP synthase family.</text>
</comment>
<evidence type="ECO:0000256" key="3">
    <source>
        <dbReference type="ARBA" id="ARBA00022679"/>
    </source>
</evidence>
<dbReference type="CDD" id="cd00685">
    <property type="entry name" value="Trans_IPPS_HT"/>
    <property type="match status" value="1"/>
</dbReference>
<dbReference type="InterPro" id="IPR000092">
    <property type="entry name" value="Polyprenyl_synt"/>
</dbReference>
<reference evidence="9" key="1">
    <citation type="journal article" date="2018" name="Front. Microbiol.">
        <title>Genome-Based Analysis Reveals the Taxonomy and Diversity of the Family Idiomarinaceae.</title>
        <authorList>
            <person name="Liu Y."/>
            <person name="Lai Q."/>
            <person name="Shao Z."/>
        </authorList>
    </citation>
    <scope>NUCLEOTIDE SEQUENCE [LARGE SCALE GENOMIC DNA]</scope>
    <source>
        <strain evidence="9">GBPy7</strain>
    </source>
</reference>
<keyword evidence="6" id="KW-0414">Isoprene biosynthesis</keyword>
<sequence>MSAEELLAERLNYYRERHVNYLTSIIERKAPAENLRAAMAYAVLLGGKRVRPFLVYATGSMLGADESVLDAPAAAIECIHAYSLVHDDLPAMDDDALRRGKNTCHIEFDEATAILAGDALQSLAFELLSQPMAEINAQQQLAMIATLANASGLNGMCGGQALDIAATGITIEEDALAQIHELKTGALLRAAIRLGALSAQGALNAEGALSEKRALSAGGALSETRALSEKRALSANVINEQTLKALDNFADTIGLAFQVKDDILDVTGTTQALGKLQGADAALAKSTYPALLGLAGSQELLRQLHQKALHALSLIPYNTVVLEQFTEYLVTRDR</sequence>
<dbReference type="SUPFAM" id="SSF48576">
    <property type="entry name" value="Terpenoid synthases"/>
    <property type="match status" value="1"/>
</dbReference>
<dbReference type="GO" id="GO:0008654">
    <property type="term" value="P:phospholipid biosynthetic process"/>
    <property type="evidence" value="ECO:0007669"/>
    <property type="project" value="UniProtKB-ARBA"/>
</dbReference>
<name>A0A432VV80_9GAMM</name>
<dbReference type="GO" id="GO:0016114">
    <property type="term" value="P:terpenoid biosynthetic process"/>
    <property type="evidence" value="ECO:0007669"/>
    <property type="project" value="UniProtKB-ARBA"/>
</dbReference>
<dbReference type="GO" id="GO:0004659">
    <property type="term" value="F:prenyltransferase activity"/>
    <property type="evidence" value="ECO:0007669"/>
    <property type="project" value="InterPro"/>
</dbReference>
<dbReference type="GO" id="GO:0046872">
    <property type="term" value="F:metal ion binding"/>
    <property type="evidence" value="ECO:0007669"/>
    <property type="project" value="UniProtKB-KW"/>
</dbReference>
<keyword evidence="4" id="KW-0479">Metal-binding</keyword>
<keyword evidence="3 7" id="KW-0808">Transferase</keyword>
<dbReference type="PANTHER" id="PTHR43281">
    <property type="entry name" value="FARNESYL DIPHOSPHATE SYNTHASE"/>
    <property type="match status" value="1"/>
</dbReference>
<dbReference type="PROSITE" id="PS00444">
    <property type="entry name" value="POLYPRENYL_SYNTHASE_2"/>
    <property type="match status" value="1"/>
</dbReference>
<dbReference type="InterPro" id="IPR008949">
    <property type="entry name" value="Isoprenoid_synthase_dom_sf"/>
</dbReference>